<accession>X1MHI1</accession>
<evidence type="ECO:0000313" key="1">
    <source>
        <dbReference type="EMBL" id="GAI14170.1"/>
    </source>
</evidence>
<feature type="non-terminal residue" evidence="1">
    <location>
        <position position="1"/>
    </location>
</feature>
<sequence>DIPLFVTTDKVRYVGIALPELQFRDRAYQYLVAEVDGKDYKTCLVSDMDRVIQTEFSKDFKGILTRAIISATAKAIAQYALGKQDSSASSASSVASLFMAVYSYATTAADVRIWTTLPKDFQIARFPKPKNGKLKVSPPGSASFEINIPGCNNAMVYVRITANQAEPIFEVITF</sequence>
<name>X1MHI1_9ZZZZ</name>
<gene>
    <name evidence="1" type="ORF">S06H3_18321</name>
</gene>
<proteinExistence type="predicted"/>
<protein>
    <submittedName>
        <fullName evidence="1">Uncharacterized protein</fullName>
    </submittedName>
</protein>
<organism evidence="1">
    <name type="scientific">marine sediment metagenome</name>
    <dbReference type="NCBI Taxonomy" id="412755"/>
    <lineage>
        <taxon>unclassified sequences</taxon>
        <taxon>metagenomes</taxon>
        <taxon>ecological metagenomes</taxon>
    </lineage>
</organism>
<dbReference type="AlphaFoldDB" id="X1MHI1"/>
<comment type="caution">
    <text evidence="1">The sequence shown here is derived from an EMBL/GenBank/DDBJ whole genome shotgun (WGS) entry which is preliminary data.</text>
</comment>
<dbReference type="EMBL" id="BARV01009250">
    <property type="protein sequence ID" value="GAI14170.1"/>
    <property type="molecule type" value="Genomic_DNA"/>
</dbReference>
<reference evidence="1" key="1">
    <citation type="journal article" date="2014" name="Front. Microbiol.">
        <title>High frequency of phylogenetically diverse reductive dehalogenase-homologous genes in deep subseafloor sedimentary metagenomes.</title>
        <authorList>
            <person name="Kawai M."/>
            <person name="Futagami T."/>
            <person name="Toyoda A."/>
            <person name="Takaki Y."/>
            <person name="Nishi S."/>
            <person name="Hori S."/>
            <person name="Arai W."/>
            <person name="Tsubouchi T."/>
            <person name="Morono Y."/>
            <person name="Uchiyama I."/>
            <person name="Ito T."/>
            <person name="Fujiyama A."/>
            <person name="Inagaki F."/>
            <person name="Takami H."/>
        </authorList>
    </citation>
    <scope>NUCLEOTIDE SEQUENCE</scope>
    <source>
        <strain evidence="1">Expedition CK06-06</strain>
    </source>
</reference>